<dbReference type="AlphaFoldDB" id="A0A081BN33"/>
<dbReference type="EMBL" id="DF820457">
    <property type="protein sequence ID" value="GAK51799.1"/>
    <property type="molecule type" value="Genomic_DNA"/>
</dbReference>
<feature type="signal peptide" evidence="1">
    <location>
        <begin position="1"/>
        <end position="23"/>
    </location>
</feature>
<keyword evidence="1" id="KW-0732">Signal</keyword>
<dbReference type="STRING" id="1499966.U14_03045"/>
<gene>
    <name evidence="2" type="ORF">U14_03045</name>
</gene>
<protein>
    <recommendedName>
        <fullName evidence="4">Histidine kinase</fullName>
    </recommendedName>
</protein>
<dbReference type="HOGENOM" id="CLU_1522284_0_0_0"/>
<organism evidence="2">
    <name type="scientific">Candidatus Moduliflexus flocculans</name>
    <dbReference type="NCBI Taxonomy" id="1499966"/>
    <lineage>
        <taxon>Bacteria</taxon>
        <taxon>Candidatus Moduliflexota</taxon>
        <taxon>Candidatus Moduliflexia</taxon>
        <taxon>Candidatus Moduliflexales</taxon>
        <taxon>Candidatus Moduliflexaceae</taxon>
    </lineage>
</organism>
<dbReference type="Proteomes" id="UP000030700">
    <property type="component" value="Unassembled WGS sequence"/>
</dbReference>
<accession>A0A081BN33</accession>
<evidence type="ECO:0000256" key="1">
    <source>
        <dbReference type="SAM" id="SignalP"/>
    </source>
</evidence>
<reference evidence="2" key="1">
    <citation type="journal article" date="2015" name="PeerJ">
        <title>First genomic representation of candidate bacterial phylum KSB3 points to enhanced environmental sensing as a trigger of wastewater bulking.</title>
        <authorList>
            <person name="Sekiguchi Y."/>
            <person name="Ohashi A."/>
            <person name="Parks D.H."/>
            <person name="Yamauchi T."/>
            <person name="Tyson G.W."/>
            <person name="Hugenholtz P."/>
        </authorList>
    </citation>
    <scope>NUCLEOTIDE SEQUENCE [LARGE SCALE GENOMIC DNA]</scope>
</reference>
<evidence type="ECO:0000313" key="3">
    <source>
        <dbReference type="Proteomes" id="UP000030700"/>
    </source>
</evidence>
<evidence type="ECO:0000313" key="2">
    <source>
        <dbReference type="EMBL" id="GAK51799.1"/>
    </source>
</evidence>
<sequence>MKKISMLLVVLASVALCAGMAFAAKTYTYPSDAPVLSIDFPDDWSVELDQEDVRGVYATSPDEAIEFDIWPLDEKEVGDDVDAALKAEAEGIDEFIAEYATDFKAGEPSTFEVNGIKFVEVAGPAKDKEDGSDITISAAFFSPDGKTMFALVYWGNPDAETKYADQLKAIIQSFKKP</sequence>
<name>A0A081BN33_9BACT</name>
<feature type="chain" id="PRO_5001755173" description="Histidine kinase" evidence="1">
    <location>
        <begin position="24"/>
        <end position="177"/>
    </location>
</feature>
<keyword evidence="3" id="KW-1185">Reference proteome</keyword>
<evidence type="ECO:0008006" key="4">
    <source>
        <dbReference type="Google" id="ProtNLM"/>
    </source>
</evidence>
<proteinExistence type="predicted"/>